<feature type="repeat" description="ANK" evidence="3">
    <location>
        <begin position="328"/>
        <end position="360"/>
    </location>
</feature>
<dbReference type="InterPro" id="IPR036770">
    <property type="entry name" value="Ankyrin_rpt-contain_sf"/>
</dbReference>
<protein>
    <recommendedName>
        <fullName evidence="6">Ankyrin repeat-containing domain protein</fullName>
    </recommendedName>
</protein>
<dbReference type="SUPFAM" id="SSF48403">
    <property type="entry name" value="Ankyrin repeat"/>
    <property type="match status" value="2"/>
</dbReference>
<name>A0A9P3BII9_9EURO</name>
<evidence type="ECO:0000256" key="3">
    <source>
        <dbReference type="PROSITE-ProRule" id="PRU00023"/>
    </source>
</evidence>
<feature type="repeat" description="ANK" evidence="3">
    <location>
        <begin position="287"/>
        <end position="311"/>
    </location>
</feature>
<feature type="repeat" description="ANK" evidence="3">
    <location>
        <begin position="152"/>
        <end position="176"/>
    </location>
</feature>
<organism evidence="4 5">
    <name type="scientific">Aspergillus pseudoviridinutans</name>
    <dbReference type="NCBI Taxonomy" id="1517512"/>
    <lineage>
        <taxon>Eukaryota</taxon>
        <taxon>Fungi</taxon>
        <taxon>Dikarya</taxon>
        <taxon>Ascomycota</taxon>
        <taxon>Pezizomycotina</taxon>
        <taxon>Eurotiomycetes</taxon>
        <taxon>Eurotiomycetidae</taxon>
        <taxon>Eurotiales</taxon>
        <taxon>Aspergillaceae</taxon>
        <taxon>Aspergillus</taxon>
        <taxon>Aspergillus subgen. Fumigati</taxon>
    </lineage>
</organism>
<dbReference type="OrthoDB" id="341259at2759"/>
<feature type="repeat" description="ANK" evidence="3">
    <location>
        <begin position="395"/>
        <end position="428"/>
    </location>
</feature>
<evidence type="ECO:0000313" key="4">
    <source>
        <dbReference type="EMBL" id="GIJ91861.1"/>
    </source>
</evidence>
<keyword evidence="2 3" id="KW-0040">ANK repeat</keyword>
<proteinExistence type="predicted"/>
<dbReference type="GeneID" id="67009446"/>
<evidence type="ECO:0000256" key="2">
    <source>
        <dbReference type="ARBA" id="ARBA00023043"/>
    </source>
</evidence>
<evidence type="ECO:0000313" key="5">
    <source>
        <dbReference type="Proteomes" id="UP001043456"/>
    </source>
</evidence>
<evidence type="ECO:0008006" key="6">
    <source>
        <dbReference type="Google" id="ProtNLM"/>
    </source>
</evidence>
<dbReference type="PANTHER" id="PTHR24198">
    <property type="entry name" value="ANKYRIN REPEAT AND PROTEIN KINASE DOMAIN-CONTAINING PROTEIN"/>
    <property type="match status" value="1"/>
</dbReference>
<dbReference type="SMART" id="SM00248">
    <property type="entry name" value="ANK"/>
    <property type="match status" value="18"/>
</dbReference>
<gene>
    <name evidence="4" type="ORF">Asppvi_010836</name>
</gene>
<dbReference type="InterPro" id="IPR002110">
    <property type="entry name" value="Ankyrin_rpt"/>
</dbReference>
<feature type="repeat" description="ANK" evidence="3">
    <location>
        <begin position="254"/>
        <end position="286"/>
    </location>
</feature>
<feature type="repeat" description="ANK" evidence="3">
    <location>
        <begin position="361"/>
        <end position="384"/>
    </location>
</feature>
<keyword evidence="5" id="KW-1185">Reference proteome</keyword>
<evidence type="ECO:0000256" key="1">
    <source>
        <dbReference type="ARBA" id="ARBA00022737"/>
    </source>
</evidence>
<accession>A0A9P3BII9</accession>
<dbReference type="Pfam" id="PF00023">
    <property type="entry name" value="Ank"/>
    <property type="match status" value="3"/>
</dbReference>
<dbReference type="PROSITE" id="PS50088">
    <property type="entry name" value="ANK_REPEAT"/>
    <property type="match status" value="6"/>
</dbReference>
<keyword evidence="1" id="KW-0677">Repeat</keyword>
<sequence length="709" mass="77991">MNLVTLPSELLLCIAASLPSAKDILSFVLVSRTTSNLLLSSLYKFNIQHQNSSALHRAAQKGNLHVAEVMLHQYRPDVNAIHDANTPLVYAAIHGSESIVKALLAKPQTLVNFQNEQGQCALWWAARQGFTKIVKDLLQCPDIQVDLPETEYGLTPLAAAVEKGRATIVKRLIQTGRADVNAPDRLAWTPIFHAIDRQDSTILKILLADDRLDLSWQDDLGRTILIYSVSKGLTALTKMLLGHPKPYVDNRDRHGRTALFHAVHQGNGDLVQLLLDNGSDISATDVEGLSPLHLAIRQENLSTVQKLLTHSRRDPSTLWPGATHGIHTAPPPLCLATSQGSEDIVRLLLDHGWNVNEVDAEGQTPLHLAAEIGDHTIVRVFLDHTQVDLHAQDRSGSTALHNAANRGHLAVVKLLLAEPSIDINAKDGNGATALWWATRRNNTRVAARLLAEPNVDINAVGQFERPLPDRSTSLHHAVRGRANLIIRLLLREKSLDPNVVDHQGWTPLACAARQGDVKTVEWLLARPDIQGNASKQNEQSPLWLAARHGHIRVVQRLLEFQNIDINQGWGGYLSPLLAAIVAGHTDVVMRLLACGDRLDINAQTYQKESALSLAARYGHLQVVDAILRDPRTDRNSIDDQGRTALWWAAYEGQTTVVGRLLEDTDVQVGIKDHQGAGALEAARSQHHFGVTGLLGPYPVGHRRDNILRT</sequence>
<dbReference type="Pfam" id="PF12796">
    <property type="entry name" value="Ank_2"/>
    <property type="match status" value="5"/>
</dbReference>
<dbReference type="PANTHER" id="PTHR24198:SF165">
    <property type="entry name" value="ANKYRIN REPEAT-CONTAINING PROTEIN-RELATED"/>
    <property type="match status" value="1"/>
</dbReference>
<dbReference type="RefSeq" id="XP_043162607.1">
    <property type="nucleotide sequence ID" value="XM_043306672.1"/>
</dbReference>
<dbReference type="EMBL" id="BHVY01000009">
    <property type="protein sequence ID" value="GIJ91861.1"/>
    <property type="molecule type" value="Genomic_DNA"/>
</dbReference>
<dbReference type="Proteomes" id="UP001043456">
    <property type="component" value="Unassembled WGS sequence"/>
</dbReference>
<reference evidence="4 5" key="1">
    <citation type="submission" date="2018-10" db="EMBL/GenBank/DDBJ databases">
        <title>Pan-genome distribution and transcriptional activeness of fungal secondary metabolism genes in Aspergillus section Fumigati.</title>
        <authorList>
            <person name="Takahashi H."/>
            <person name="Umemura M."/>
            <person name="Ninomiya A."/>
            <person name="Kusuya Y."/>
            <person name="Urayama S."/>
            <person name="Shimizu M."/>
            <person name="Watanabe A."/>
            <person name="Kamei K."/>
            <person name="Yaguchi T."/>
            <person name="Hagiwara D."/>
        </authorList>
    </citation>
    <scope>NUCLEOTIDE SEQUENCE [LARGE SCALE GENOMIC DNA]</scope>
    <source>
        <strain evidence="4 5">IFM 55266</strain>
    </source>
</reference>
<dbReference type="Gene3D" id="1.25.40.20">
    <property type="entry name" value="Ankyrin repeat-containing domain"/>
    <property type="match status" value="4"/>
</dbReference>
<dbReference type="AlphaFoldDB" id="A0A9P3BII9"/>
<comment type="caution">
    <text evidence="4">The sequence shown here is derived from an EMBL/GenBank/DDBJ whole genome shotgun (WGS) entry which is preliminary data.</text>
</comment>
<dbReference type="PROSITE" id="PS50297">
    <property type="entry name" value="ANK_REP_REGION"/>
    <property type="match status" value="6"/>
</dbReference>